<evidence type="ECO:0000313" key="2">
    <source>
        <dbReference type="Proteomes" id="UP000002190"/>
    </source>
</evidence>
<dbReference type="HOGENOM" id="CLU_1821786_0_0_4"/>
<dbReference type="AlphaFoldDB" id="D5WJ00"/>
<proteinExistence type="predicted"/>
<reference evidence="1 2" key="2">
    <citation type="journal article" date="2012" name="J. Bacteriol.">
        <title>Genome Sequences of Burkholderia sp. Strains CCGE1002 and H160, Isolated from Legume Nodules in Mexico and Brazil.</title>
        <authorList>
            <person name="Ormeno-Orrillo E."/>
            <person name="Rogel M.A."/>
            <person name="Chueire L.M."/>
            <person name="Tiedje J.M."/>
            <person name="Martinez-Romero E."/>
            <person name="Hungria M."/>
        </authorList>
    </citation>
    <scope>NUCLEOTIDE SEQUENCE [LARGE SCALE GENOMIC DNA]</scope>
    <source>
        <strain evidence="1 2">CCGE1002</strain>
    </source>
</reference>
<sequence>MRRPFEFCQHSLDAIRELLGAEFFAQASDDQWKRERRRLPGPREHDAARVHSFERNTNAPHVEFLQQYFGIGLAQQQIAAIVLTKDLIEKPAGCLQLPRAFLLSRMRLEYESRHPRNLAKTSQREFGRIEARKNVVVEFVR</sequence>
<dbReference type="EMBL" id="CP002014">
    <property type="protein sequence ID" value="ADG18445.1"/>
    <property type="molecule type" value="Genomic_DNA"/>
</dbReference>
<dbReference type="Proteomes" id="UP000002190">
    <property type="component" value="Chromosome 2"/>
</dbReference>
<evidence type="ECO:0000313" key="1">
    <source>
        <dbReference type="EMBL" id="ADG18445.1"/>
    </source>
</evidence>
<name>D5WJ00_PARAM</name>
<protein>
    <submittedName>
        <fullName evidence="1">Uncharacterized protein</fullName>
    </submittedName>
</protein>
<dbReference type="KEGG" id="bge:BC1002_4467"/>
<gene>
    <name evidence="1" type="ordered locus">BC1002_4467</name>
</gene>
<accession>D5WJ00</accession>
<organism evidence="1 2">
    <name type="scientific">Paraburkholderia atlantica</name>
    <dbReference type="NCBI Taxonomy" id="2654982"/>
    <lineage>
        <taxon>Bacteria</taxon>
        <taxon>Pseudomonadati</taxon>
        <taxon>Pseudomonadota</taxon>
        <taxon>Betaproteobacteria</taxon>
        <taxon>Burkholderiales</taxon>
        <taxon>Burkholderiaceae</taxon>
        <taxon>Paraburkholderia</taxon>
    </lineage>
</organism>
<reference evidence="2" key="1">
    <citation type="submission" date="2010-04" db="EMBL/GenBank/DDBJ databases">
        <title>Complete sequence of chromosome 2 of Burkholderia sp. CCGE1002.</title>
        <authorList>
            <consortium name="US DOE Joint Genome Institute"/>
            <person name="Lucas S."/>
            <person name="Copeland A."/>
            <person name="Lapidus A."/>
            <person name="Cheng J.-F."/>
            <person name="Bruce D."/>
            <person name="Goodwin L."/>
            <person name="Pitluck S."/>
            <person name="Chertkov O."/>
            <person name="Detter J.C."/>
            <person name="Han C."/>
            <person name="Tapia R."/>
            <person name="Land M."/>
            <person name="Hauser L."/>
            <person name="Kyrpides N."/>
            <person name="Ovchinnikova G."/>
            <person name="Martinez-Romero E."/>
            <person name="Hernandez M.A.R."/>
            <person name="Tiedje J.M."/>
            <person name="Woyke T."/>
        </authorList>
    </citation>
    <scope>NUCLEOTIDE SEQUENCE [LARGE SCALE GENOMIC DNA]</scope>
    <source>
        <strain evidence="2">CCGE1002</strain>
    </source>
</reference>